<feature type="chain" id="PRO_5045685900" evidence="1">
    <location>
        <begin position="24"/>
        <end position="173"/>
    </location>
</feature>
<accession>A0ABU3LCS0</accession>
<name>A0ABU3LCS0_9FLAO</name>
<comment type="caution">
    <text evidence="2">The sequence shown here is derived from an EMBL/GenBank/DDBJ whole genome shotgun (WGS) entry which is preliminary data.</text>
</comment>
<evidence type="ECO:0000256" key="1">
    <source>
        <dbReference type="SAM" id="SignalP"/>
    </source>
</evidence>
<proteinExistence type="predicted"/>
<reference evidence="2 3" key="1">
    <citation type="submission" date="2023-09" db="EMBL/GenBank/DDBJ databases">
        <title>Novel taxa isolated from Blanes Bay.</title>
        <authorList>
            <person name="Rey-Velasco X."/>
            <person name="Lucena T."/>
        </authorList>
    </citation>
    <scope>NUCLEOTIDE SEQUENCE [LARGE SCALE GENOMIC DNA]</scope>
    <source>
        <strain evidence="2 3">S356</strain>
    </source>
</reference>
<dbReference type="RefSeq" id="WP_349240765.1">
    <property type="nucleotide sequence ID" value="NZ_JAVTTO010000001.1"/>
</dbReference>
<protein>
    <submittedName>
        <fullName evidence="2">DUF2911 domain-containing protein</fullName>
    </submittedName>
</protein>
<keyword evidence="1" id="KW-0732">Signal</keyword>
<sequence>MKKLISTIAILVFAVIFTNDANAQKFRKLDKSPADIVLSPTRGADKVLKIVYSRPQLDGRSLDKLAPNGKVWRTGANEASQITFYKDVSFGGEKIKAGTYSLFTIPGEKEWTIIINSATNDWGAFSYNKDKDVARVKATVTKAADSIEAFSIAVQDGKLYLGWANTIVSVPVK</sequence>
<keyword evidence="3" id="KW-1185">Reference proteome</keyword>
<dbReference type="Pfam" id="PF11138">
    <property type="entry name" value="DUF2911"/>
    <property type="match status" value="1"/>
</dbReference>
<dbReference type="Proteomes" id="UP001257277">
    <property type="component" value="Unassembled WGS sequence"/>
</dbReference>
<gene>
    <name evidence="2" type="ORF">RQM59_03960</name>
</gene>
<evidence type="ECO:0000313" key="3">
    <source>
        <dbReference type="Proteomes" id="UP001257277"/>
    </source>
</evidence>
<organism evidence="2 3">
    <name type="scientific">Asprobacillus argus</name>
    <dbReference type="NCBI Taxonomy" id="3076534"/>
    <lineage>
        <taxon>Bacteria</taxon>
        <taxon>Pseudomonadati</taxon>
        <taxon>Bacteroidota</taxon>
        <taxon>Flavobacteriia</taxon>
        <taxon>Flavobacteriales</taxon>
        <taxon>Flavobacteriaceae</taxon>
        <taxon>Asprobacillus</taxon>
    </lineage>
</organism>
<evidence type="ECO:0000313" key="2">
    <source>
        <dbReference type="EMBL" id="MDT7831521.1"/>
    </source>
</evidence>
<dbReference type="EMBL" id="JAVTTO010000001">
    <property type="protein sequence ID" value="MDT7831521.1"/>
    <property type="molecule type" value="Genomic_DNA"/>
</dbReference>
<feature type="signal peptide" evidence="1">
    <location>
        <begin position="1"/>
        <end position="23"/>
    </location>
</feature>
<dbReference type="InterPro" id="IPR021314">
    <property type="entry name" value="DUF2911"/>
</dbReference>